<sequence length="95" mass="11151">MPNLSKPLPLFDFIVTIVCPLHMTCTSYTISATGRRSQQQLLGRLEPRRYKIMYIPVFIMTWVVARLTFFLNPKIPAQDMMTAKQAEPTKHYYRQ</sequence>
<reference evidence="2 3" key="1">
    <citation type="submission" date="2019-04" db="EMBL/GenBank/DDBJ databases">
        <title>Friends and foes A comparative genomics study of 23 Aspergillus species from section Flavi.</title>
        <authorList>
            <consortium name="DOE Joint Genome Institute"/>
            <person name="Kjaerbolling I."/>
            <person name="Vesth T."/>
            <person name="Frisvad J.C."/>
            <person name="Nybo J.L."/>
            <person name="Theobald S."/>
            <person name="Kildgaard S."/>
            <person name="Isbrandt T."/>
            <person name="Kuo A."/>
            <person name="Sato A."/>
            <person name="Lyhne E.K."/>
            <person name="Kogle M.E."/>
            <person name="Wiebenga A."/>
            <person name="Kun R.S."/>
            <person name="Lubbers R.J."/>
            <person name="Makela M.R."/>
            <person name="Barry K."/>
            <person name="Chovatia M."/>
            <person name="Clum A."/>
            <person name="Daum C."/>
            <person name="Haridas S."/>
            <person name="He G."/>
            <person name="LaButti K."/>
            <person name="Lipzen A."/>
            <person name="Mondo S."/>
            <person name="Riley R."/>
            <person name="Salamov A."/>
            <person name="Simmons B.A."/>
            <person name="Magnuson J.K."/>
            <person name="Henrissat B."/>
            <person name="Mortensen U.H."/>
            <person name="Larsen T.O."/>
            <person name="Devries R.P."/>
            <person name="Grigoriev I.V."/>
            <person name="Machida M."/>
            <person name="Baker S.E."/>
            <person name="Andersen M.R."/>
        </authorList>
    </citation>
    <scope>NUCLEOTIDE SEQUENCE [LARGE SCALE GENOMIC DNA]</scope>
    <source>
        <strain evidence="2 3">CBS 117626</strain>
    </source>
</reference>
<dbReference type="EMBL" id="ML738682">
    <property type="protein sequence ID" value="KAE8159024.1"/>
    <property type="molecule type" value="Genomic_DNA"/>
</dbReference>
<accession>A0A5N6UK94</accession>
<keyword evidence="1" id="KW-0812">Transmembrane</keyword>
<keyword evidence="1" id="KW-0472">Membrane</keyword>
<keyword evidence="3" id="KW-1185">Reference proteome</keyword>
<keyword evidence="1" id="KW-1133">Transmembrane helix</keyword>
<feature type="transmembrane region" description="Helical" evidence="1">
    <location>
        <begin position="52"/>
        <end position="71"/>
    </location>
</feature>
<dbReference type="Proteomes" id="UP000326950">
    <property type="component" value="Unassembled WGS sequence"/>
</dbReference>
<evidence type="ECO:0000313" key="2">
    <source>
        <dbReference type="EMBL" id="KAE8159024.1"/>
    </source>
</evidence>
<organism evidence="2 3">
    <name type="scientific">Aspergillus tamarii</name>
    <dbReference type="NCBI Taxonomy" id="41984"/>
    <lineage>
        <taxon>Eukaryota</taxon>
        <taxon>Fungi</taxon>
        <taxon>Dikarya</taxon>
        <taxon>Ascomycota</taxon>
        <taxon>Pezizomycotina</taxon>
        <taxon>Eurotiomycetes</taxon>
        <taxon>Eurotiomycetidae</taxon>
        <taxon>Eurotiales</taxon>
        <taxon>Aspergillaceae</taxon>
        <taxon>Aspergillus</taxon>
        <taxon>Aspergillus subgen. Circumdati</taxon>
    </lineage>
</organism>
<name>A0A5N6UK94_ASPTM</name>
<evidence type="ECO:0000256" key="1">
    <source>
        <dbReference type="SAM" id="Phobius"/>
    </source>
</evidence>
<evidence type="ECO:0000313" key="3">
    <source>
        <dbReference type="Proteomes" id="UP000326950"/>
    </source>
</evidence>
<proteinExistence type="predicted"/>
<protein>
    <submittedName>
        <fullName evidence="2">Uncharacterized protein</fullName>
    </submittedName>
</protein>
<dbReference type="AlphaFoldDB" id="A0A5N6UK94"/>
<feature type="transmembrane region" description="Helical" evidence="1">
    <location>
        <begin position="13"/>
        <end position="31"/>
    </location>
</feature>
<gene>
    <name evidence="2" type="ORF">BDV40DRAFT_248563</name>
</gene>